<accession>A0ABV6W4H6</accession>
<sequence>MGEELVQWRERPGPVCEECGRLREQARAAVLCGDKSRLSDVRVMQGRHRQTEHGQAA</sequence>
<dbReference type="RefSeq" id="WP_380543030.1">
    <property type="nucleotide sequence ID" value="NZ_JBHFAB010000031.1"/>
</dbReference>
<comment type="caution">
    <text evidence="1">The sequence shown here is derived from an EMBL/GenBank/DDBJ whole genome shotgun (WGS) entry which is preliminary data.</text>
</comment>
<evidence type="ECO:0000313" key="1">
    <source>
        <dbReference type="EMBL" id="MFC1420890.1"/>
    </source>
</evidence>
<name>A0ABV6W4H6_9ACTN</name>
<proteinExistence type="predicted"/>
<dbReference type="Proteomes" id="UP001592531">
    <property type="component" value="Unassembled WGS sequence"/>
</dbReference>
<organism evidence="1 2">
    <name type="scientific">Streptacidiphilus cavernicola</name>
    <dbReference type="NCBI Taxonomy" id="3342716"/>
    <lineage>
        <taxon>Bacteria</taxon>
        <taxon>Bacillati</taxon>
        <taxon>Actinomycetota</taxon>
        <taxon>Actinomycetes</taxon>
        <taxon>Kitasatosporales</taxon>
        <taxon>Streptomycetaceae</taxon>
        <taxon>Streptacidiphilus</taxon>
    </lineage>
</organism>
<gene>
    <name evidence="1" type="ORF">ACEZDE_30220</name>
</gene>
<protein>
    <submittedName>
        <fullName evidence="1">Uncharacterized protein</fullName>
    </submittedName>
</protein>
<keyword evidence="2" id="KW-1185">Reference proteome</keyword>
<dbReference type="EMBL" id="JBHFAB010000031">
    <property type="protein sequence ID" value="MFC1420890.1"/>
    <property type="molecule type" value="Genomic_DNA"/>
</dbReference>
<evidence type="ECO:0000313" key="2">
    <source>
        <dbReference type="Proteomes" id="UP001592531"/>
    </source>
</evidence>
<reference evidence="1 2" key="1">
    <citation type="submission" date="2024-09" db="EMBL/GenBank/DDBJ databases">
        <authorList>
            <person name="Lee S.D."/>
        </authorList>
    </citation>
    <scope>NUCLEOTIDE SEQUENCE [LARGE SCALE GENOMIC DNA]</scope>
    <source>
        <strain evidence="1 2">N8-3</strain>
    </source>
</reference>